<evidence type="ECO:0000256" key="6">
    <source>
        <dbReference type="ARBA" id="ARBA00048707"/>
    </source>
</evidence>
<dbReference type="AlphaFoldDB" id="A0A1M6C8Q8"/>
<dbReference type="RefSeq" id="WP_149677755.1">
    <property type="nucleotide sequence ID" value="NZ_FQZP01000004.1"/>
</dbReference>
<keyword evidence="3 8" id="KW-0378">Hydrolase</keyword>
<evidence type="ECO:0000313" key="12">
    <source>
        <dbReference type="Proteomes" id="UP000324781"/>
    </source>
</evidence>
<feature type="binding site" evidence="8">
    <location>
        <position position="112"/>
    </location>
    <ligand>
        <name>tRNA</name>
        <dbReference type="ChEBI" id="CHEBI:17843"/>
    </ligand>
</feature>
<keyword evidence="12" id="KW-1185">Reference proteome</keyword>
<organism evidence="11 12">
    <name type="scientific">Thermoclostridium caenicola</name>
    <dbReference type="NCBI Taxonomy" id="659425"/>
    <lineage>
        <taxon>Bacteria</taxon>
        <taxon>Bacillati</taxon>
        <taxon>Bacillota</taxon>
        <taxon>Clostridia</taxon>
        <taxon>Eubacteriales</taxon>
        <taxon>Oscillospiraceae</taxon>
        <taxon>Thermoclostridium</taxon>
    </lineage>
</organism>
<dbReference type="PROSITE" id="PS01195">
    <property type="entry name" value="PEPT_TRNA_HYDROL_1"/>
    <property type="match status" value="1"/>
</dbReference>
<gene>
    <name evidence="8" type="primary">pth</name>
    <name evidence="11" type="ORF">SAMN05444373_100489</name>
</gene>
<comment type="subunit">
    <text evidence="8">Monomer.</text>
</comment>
<evidence type="ECO:0000256" key="4">
    <source>
        <dbReference type="ARBA" id="ARBA00022884"/>
    </source>
</evidence>
<dbReference type="CDD" id="cd00462">
    <property type="entry name" value="PTH"/>
    <property type="match status" value="1"/>
</dbReference>
<dbReference type="FunFam" id="3.40.50.1470:FF:000001">
    <property type="entry name" value="Peptidyl-tRNA hydrolase"/>
    <property type="match status" value="1"/>
</dbReference>
<dbReference type="EMBL" id="FQZP01000004">
    <property type="protein sequence ID" value="SHI57422.1"/>
    <property type="molecule type" value="Genomic_DNA"/>
</dbReference>
<evidence type="ECO:0000256" key="8">
    <source>
        <dbReference type="HAMAP-Rule" id="MF_00083"/>
    </source>
</evidence>
<sequence>MFIIAGLGNPGPRYQMTRHNVGFETIDYLAALYRLTQFKSKHKALVSEGMMQGKKVMLVKPQTFMNNSGESLAEILGYYKAEPTQLIVIYDDIDLEPGKIRIRAKGGPGTHNGMRSIVSHLNTEDFPRVRIGIGKPDPQIDLADYVLGRFTPEERALVNEAIEKAALAVATMVCASVEVAMGKYNG</sequence>
<dbReference type="HAMAP" id="MF_00083">
    <property type="entry name" value="Pept_tRNA_hydro_bact"/>
    <property type="match status" value="1"/>
</dbReference>
<dbReference type="GO" id="GO:0000049">
    <property type="term" value="F:tRNA binding"/>
    <property type="evidence" value="ECO:0007669"/>
    <property type="project" value="UniProtKB-UniRule"/>
</dbReference>
<comment type="subcellular location">
    <subcellularLocation>
        <location evidence="8">Cytoplasm</location>
    </subcellularLocation>
</comment>
<comment type="catalytic activity">
    <reaction evidence="6 8 9">
        <text>an N-acyl-L-alpha-aminoacyl-tRNA + H2O = an N-acyl-L-amino acid + a tRNA + H(+)</text>
        <dbReference type="Rhea" id="RHEA:54448"/>
        <dbReference type="Rhea" id="RHEA-COMP:10123"/>
        <dbReference type="Rhea" id="RHEA-COMP:13883"/>
        <dbReference type="ChEBI" id="CHEBI:15377"/>
        <dbReference type="ChEBI" id="CHEBI:15378"/>
        <dbReference type="ChEBI" id="CHEBI:59874"/>
        <dbReference type="ChEBI" id="CHEBI:78442"/>
        <dbReference type="ChEBI" id="CHEBI:138191"/>
        <dbReference type="EC" id="3.1.1.29"/>
    </reaction>
</comment>
<comment type="function">
    <text evidence="8">Catalyzes the release of premature peptidyl moieties from peptidyl-tRNA molecules trapped in stalled 50S ribosomal subunits, and thus maintains levels of free tRNAs and 50S ribosomes.</text>
</comment>
<evidence type="ECO:0000256" key="1">
    <source>
        <dbReference type="ARBA" id="ARBA00013260"/>
    </source>
</evidence>
<feature type="active site" description="Proton acceptor" evidence="8">
    <location>
        <position position="19"/>
    </location>
</feature>
<feature type="site" description="Discriminates between blocked and unblocked aminoacyl-tRNA" evidence="8">
    <location>
        <position position="9"/>
    </location>
</feature>
<protein>
    <recommendedName>
        <fullName evidence="7 8">Peptidyl-tRNA hydrolase</fullName>
        <shortName evidence="8">Pth</shortName>
        <ecNumber evidence="1 8">3.1.1.29</ecNumber>
    </recommendedName>
</protein>
<dbReference type="PROSITE" id="PS01196">
    <property type="entry name" value="PEPT_TRNA_HYDROL_2"/>
    <property type="match status" value="1"/>
</dbReference>
<dbReference type="GO" id="GO:0005737">
    <property type="term" value="C:cytoplasm"/>
    <property type="evidence" value="ECO:0007669"/>
    <property type="project" value="UniProtKB-SubCell"/>
</dbReference>
<dbReference type="Proteomes" id="UP000324781">
    <property type="component" value="Unassembled WGS sequence"/>
</dbReference>
<evidence type="ECO:0000313" key="11">
    <source>
        <dbReference type="EMBL" id="SHI57422.1"/>
    </source>
</evidence>
<dbReference type="EC" id="3.1.1.29" evidence="1 8"/>
<dbReference type="Pfam" id="PF01195">
    <property type="entry name" value="Pept_tRNA_hydro"/>
    <property type="match status" value="1"/>
</dbReference>
<dbReference type="InterPro" id="IPR036416">
    <property type="entry name" value="Pept_tRNA_hydro_sf"/>
</dbReference>
<dbReference type="Gene3D" id="3.40.50.1470">
    <property type="entry name" value="Peptidyl-tRNA hydrolase"/>
    <property type="match status" value="1"/>
</dbReference>
<dbReference type="PANTHER" id="PTHR17224:SF1">
    <property type="entry name" value="PEPTIDYL-TRNA HYDROLASE"/>
    <property type="match status" value="1"/>
</dbReference>
<keyword evidence="2 8" id="KW-0820">tRNA-binding</keyword>
<feature type="binding site" evidence="8">
    <location>
        <position position="14"/>
    </location>
    <ligand>
        <name>tRNA</name>
        <dbReference type="ChEBI" id="CHEBI:17843"/>
    </ligand>
</feature>
<name>A0A1M6C8Q8_9FIRM</name>
<dbReference type="GO" id="GO:0006515">
    <property type="term" value="P:protein quality control for misfolded or incompletely synthesized proteins"/>
    <property type="evidence" value="ECO:0007669"/>
    <property type="project" value="UniProtKB-UniRule"/>
</dbReference>
<dbReference type="PANTHER" id="PTHR17224">
    <property type="entry name" value="PEPTIDYL-TRNA HYDROLASE"/>
    <property type="match status" value="1"/>
</dbReference>
<dbReference type="SUPFAM" id="SSF53178">
    <property type="entry name" value="Peptidyl-tRNA hydrolase-like"/>
    <property type="match status" value="1"/>
</dbReference>
<accession>A0A1M6C8Q8</accession>
<dbReference type="OrthoDB" id="9800507at2"/>
<dbReference type="InterPro" id="IPR018171">
    <property type="entry name" value="Pept_tRNA_hydro_CS"/>
</dbReference>
<evidence type="ECO:0000256" key="5">
    <source>
        <dbReference type="ARBA" id="ARBA00038063"/>
    </source>
</evidence>
<comment type="function">
    <text evidence="8">Hydrolyzes ribosome-free peptidyl-tRNAs (with 1 or more amino acids incorporated), which drop off the ribosome during protein synthesis, or as a result of ribosome stalling.</text>
</comment>
<keyword evidence="8" id="KW-0963">Cytoplasm</keyword>
<evidence type="ECO:0000256" key="9">
    <source>
        <dbReference type="RuleBase" id="RU000673"/>
    </source>
</evidence>
<evidence type="ECO:0000256" key="7">
    <source>
        <dbReference type="ARBA" id="ARBA00050038"/>
    </source>
</evidence>
<dbReference type="NCBIfam" id="TIGR00447">
    <property type="entry name" value="pth"/>
    <property type="match status" value="1"/>
</dbReference>
<evidence type="ECO:0000256" key="2">
    <source>
        <dbReference type="ARBA" id="ARBA00022555"/>
    </source>
</evidence>
<evidence type="ECO:0000256" key="3">
    <source>
        <dbReference type="ARBA" id="ARBA00022801"/>
    </source>
</evidence>
<proteinExistence type="inferred from homology"/>
<feature type="site" description="Stabilizes the basic form of H active site to accept a proton" evidence="8">
    <location>
        <position position="91"/>
    </location>
</feature>
<dbReference type="InterPro" id="IPR001328">
    <property type="entry name" value="Pept_tRNA_hydro"/>
</dbReference>
<dbReference type="GO" id="GO:0004045">
    <property type="term" value="F:peptidyl-tRNA hydrolase activity"/>
    <property type="evidence" value="ECO:0007669"/>
    <property type="project" value="UniProtKB-UniRule"/>
</dbReference>
<keyword evidence="4 8" id="KW-0694">RNA-binding</keyword>
<reference evidence="11 12" key="1">
    <citation type="submission" date="2016-11" db="EMBL/GenBank/DDBJ databases">
        <authorList>
            <person name="Varghese N."/>
            <person name="Submissions S."/>
        </authorList>
    </citation>
    <scope>NUCLEOTIDE SEQUENCE [LARGE SCALE GENOMIC DNA]</scope>
    <source>
        <strain evidence="11 12">DSM 19027</strain>
    </source>
</reference>
<feature type="binding site" evidence="8">
    <location>
        <position position="66"/>
    </location>
    <ligand>
        <name>tRNA</name>
        <dbReference type="ChEBI" id="CHEBI:17843"/>
    </ligand>
</feature>
<evidence type="ECO:0000256" key="10">
    <source>
        <dbReference type="RuleBase" id="RU004320"/>
    </source>
</evidence>
<feature type="binding site" evidence="8">
    <location>
        <position position="64"/>
    </location>
    <ligand>
        <name>tRNA</name>
        <dbReference type="ChEBI" id="CHEBI:17843"/>
    </ligand>
</feature>
<comment type="similarity">
    <text evidence="5 8 10">Belongs to the PTH family.</text>
</comment>
<dbReference type="GO" id="GO:0072344">
    <property type="term" value="P:rescue of stalled ribosome"/>
    <property type="evidence" value="ECO:0007669"/>
    <property type="project" value="UniProtKB-UniRule"/>
</dbReference>